<dbReference type="EMBL" id="SJKB01000033">
    <property type="protein sequence ID" value="TCC46311.1"/>
    <property type="molecule type" value="Genomic_DNA"/>
</dbReference>
<protein>
    <recommendedName>
        <fullName evidence="4">DoxX family protein</fullName>
    </recommendedName>
</protein>
<reference evidence="2 3" key="1">
    <citation type="submission" date="2019-02" db="EMBL/GenBank/DDBJ databases">
        <title>Kribbella capetownensis sp. nov. and Kribbella speibonae sp. nov., isolated from soil.</title>
        <authorList>
            <person name="Curtis S.M."/>
            <person name="Norton I."/>
            <person name="Everest G.J."/>
            <person name="Meyers P.R."/>
        </authorList>
    </citation>
    <scope>NUCLEOTIDE SEQUENCE [LARGE SCALE GENOMIC DNA]</scope>
    <source>
        <strain evidence="2 3">NRRL B-24813</strain>
    </source>
</reference>
<evidence type="ECO:0008006" key="4">
    <source>
        <dbReference type="Google" id="ProtNLM"/>
    </source>
</evidence>
<keyword evidence="3" id="KW-1185">Reference proteome</keyword>
<evidence type="ECO:0000313" key="3">
    <source>
        <dbReference type="Proteomes" id="UP000291144"/>
    </source>
</evidence>
<dbReference type="RefSeq" id="WP_131367037.1">
    <property type="nucleotide sequence ID" value="NZ_SJKB01000033.1"/>
</dbReference>
<proteinExistence type="predicted"/>
<sequence>MSQKSTYSDNSAVSASERTPVSVLLVWPLEGRPLESLWRLVAACGAIAEAISHLPLLMQALGETPYIGVGFLLLSIAGFLLAVLLVVKDTKVVWLGSVVVAALAIVGYVLSRTTGLPQFSEHVGQWMYPLGVVSLVGEALMLGPGVFIVAKSR</sequence>
<evidence type="ECO:0000256" key="1">
    <source>
        <dbReference type="SAM" id="Phobius"/>
    </source>
</evidence>
<keyword evidence="1" id="KW-1133">Transmembrane helix</keyword>
<evidence type="ECO:0000313" key="2">
    <source>
        <dbReference type="EMBL" id="TCC46311.1"/>
    </source>
</evidence>
<feature type="transmembrane region" description="Helical" evidence="1">
    <location>
        <begin position="92"/>
        <end position="110"/>
    </location>
</feature>
<feature type="transmembrane region" description="Helical" evidence="1">
    <location>
        <begin position="130"/>
        <end position="150"/>
    </location>
</feature>
<accession>A0A4R0JHB2</accession>
<feature type="transmembrane region" description="Helical" evidence="1">
    <location>
        <begin position="66"/>
        <end position="87"/>
    </location>
</feature>
<keyword evidence="1" id="KW-0812">Transmembrane</keyword>
<organism evidence="2 3">
    <name type="scientific">Kribbella pittospori</name>
    <dbReference type="NCBI Taxonomy" id="722689"/>
    <lineage>
        <taxon>Bacteria</taxon>
        <taxon>Bacillati</taxon>
        <taxon>Actinomycetota</taxon>
        <taxon>Actinomycetes</taxon>
        <taxon>Propionibacteriales</taxon>
        <taxon>Kribbellaceae</taxon>
        <taxon>Kribbella</taxon>
    </lineage>
</organism>
<dbReference type="Proteomes" id="UP000291144">
    <property type="component" value="Unassembled WGS sequence"/>
</dbReference>
<dbReference type="OrthoDB" id="68643at2"/>
<gene>
    <name evidence="2" type="ORF">E0H73_44000</name>
</gene>
<comment type="caution">
    <text evidence="2">The sequence shown here is derived from an EMBL/GenBank/DDBJ whole genome shotgun (WGS) entry which is preliminary data.</text>
</comment>
<dbReference type="AlphaFoldDB" id="A0A4R0JHB2"/>
<name>A0A4R0JHB2_9ACTN</name>
<keyword evidence="1" id="KW-0472">Membrane</keyword>